<dbReference type="EMBL" id="CP042266">
    <property type="protein sequence ID" value="QDY80433.1"/>
    <property type="molecule type" value="Genomic_DNA"/>
</dbReference>
<evidence type="ECO:0000313" key="8">
    <source>
        <dbReference type="EMBL" id="QDY80433.1"/>
    </source>
</evidence>
<dbReference type="PROSITE" id="PS00086">
    <property type="entry name" value="CYTOCHROME_P450"/>
    <property type="match status" value="1"/>
</dbReference>
<dbReference type="GO" id="GO:0005506">
    <property type="term" value="F:iron ion binding"/>
    <property type="evidence" value="ECO:0007669"/>
    <property type="project" value="InterPro"/>
</dbReference>
<keyword evidence="2 7" id="KW-0349">Heme</keyword>
<keyword evidence="5 7" id="KW-0408">Iron</keyword>
<keyword evidence="3 7" id="KW-0479">Metal-binding</keyword>
<reference evidence="8 9" key="1">
    <citation type="submission" date="2019-07" db="EMBL/GenBank/DDBJ databases">
        <authorList>
            <person name="Zhu P."/>
        </authorList>
    </citation>
    <scope>NUCLEOTIDE SEQUENCE [LARGE SCALE GENOMIC DNA]</scope>
    <source>
        <strain evidence="8 9">SSL-25</strain>
    </source>
</reference>
<gene>
    <name evidence="8" type="ORF">FQU76_32330</name>
</gene>
<dbReference type="Gene3D" id="1.10.630.10">
    <property type="entry name" value="Cytochrome P450"/>
    <property type="match status" value="1"/>
</dbReference>
<dbReference type="GO" id="GO:0004497">
    <property type="term" value="F:monooxygenase activity"/>
    <property type="evidence" value="ECO:0007669"/>
    <property type="project" value="UniProtKB-KW"/>
</dbReference>
<dbReference type="CDD" id="cd11029">
    <property type="entry name" value="CYP107-like"/>
    <property type="match status" value="1"/>
</dbReference>
<evidence type="ECO:0000256" key="7">
    <source>
        <dbReference type="RuleBase" id="RU000461"/>
    </source>
</evidence>
<evidence type="ECO:0000256" key="3">
    <source>
        <dbReference type="ARBA" id="ARBA00022723"/>
    </source>
</evidence>
<keyword evidence="9" id="KW-1185">Reference proteome</keyword>
<dbReference type="KEGG" id="sqz:FQU76_32330"/>
<proteinExistence type="inferred from homology"/>
<evidence type="ECO:0000256" key="2">
    <source>
        <dbReference type="ARBA" id="ARBA00022617"/>
    </source>
</evidence>
<keyword evidence="6 7" id="KW-0503">Monooxygenase</keyword>
<keyword evidence="4 7" id="KW-0560">Oxidoreductase</keyword>
<dbReference type="PANTHER" id="PTHR46696:SF1">
    <property type="entry name" value="CYTOCHROME P450 YJIB-RELATED"/>
    <property type="match status" value="1"/>
</dbReference>
<evidence type="ECO:0000256" key="4">
    <source>
        <dbReference type="ARBA" id="ARBA00023002"/>
    </source>
</evidence>
<dbReference type="InterPro" id="IPR036396">
    <property type="entry name" value="Cyt_P450_sf"/>
</dbReference>
<dbReference type="PANTHER" id="PTHR46696">
    <property type="entry name" value="P450, PUTATIVE (EUROFUNG)-RELATED"/>
    <property type="match status" value="1"/>
</dbReference>
<evidence type="ECO:0000256" key="1">
    <source>
        <dbReference type="ARBA" id="ARBA00010617"/>
    </source>
</evidence>
<name>A0A5B8JRN0_9ACTN</name>
<dbReference type="Proteomes" id="UP000320580">
    <property type="component" value="Chromosome"/>
</dbReference>
<dbReference type="GO" id="GO:0016705">
    <property type="term" value="F:oxidoreductase activity, acting on paired donors, with incorporation or reduction of molecular oxygen"/>
    <property type="evidence" value="ECO:0007669"/>
    <property type="project" value="InterPro"/>
</dbReference>
<dbReference type="Pfam" id="PF00067">
    <property type="entry name" value="p450"/>
    <property type="match status" value="1"/>
</dbReference>
<dbReference type="InterPro" id="IPR002397">
    <property type="entry name" value="Cyt_P450_B"/>
</dbReference>
<organism evidence="8 9">
    <name type="scientific">Streptomyces qinzhouensis</name>
    <dbReference type="NCBI Taxonomy" id="2599401"/>
    <lineage>
        <taxon>Bacteria</taxon>
        <taxon>Bacillati</taxon>
        <taxon>Actinomycetota</taxon>
        <taxon>Actinomycetes</taxon>
        <taxon>Kitasatosporales</taxon>
        <taxon>Streptomycetaceae</taxon>
        <taxon>Streptomyces</taxon>
    </lineage>
</organism>
<dbReference type="AlphaFoldDB" id="A0A5B8JRN0"/>
<evidence type="ECO:0000256" key="5">
    <source>
        <dbReference type="ARBA" id="ARBA00023004"/>
    </source>
</evidence>
<dbReference type="GO" id="GO:0020037">
    <property type="term" value="F:heme binding"/>
    <property type="evidence" value="ECO:0007669"/>
    <property type="project" value="InterPro"/>
</dbReference>
<protein>
    <submittedName>
        <fullName evidence="8">Cytochrome P450</fullName>
    </submittedName>
</protein>
<dbReference type="PRINTS" id="PR00359">
    <property type="entry name" value="BP450"/>
</dbReference>
<dbReference type="FunFam" id="1.10.630.10:FF:000018">
    <property type="entry name" value="Cytochrome P450 monooxygenase"/>
    <property type="match status" value="1"/>
</dbReference>
<evidence type="ECO:0000313" key="9">
    <source>
        <dbReference type="Proteomes" id="UP000320580"/>
    </source>
</evidence>
<sequence length="436" mass="47756">MPLPGRKVITTSASCCRGDLVDREPVFVLDSEGGDRHGEDAELRALGPLTRVDVLGVEAWSVTDPVLLRRLLLDPRVSKDARQHWPAFPEEIVGVWPLALWVAVENMFTAYGEEHRRLRRTIGPAFAARRINALAPVIEHLVEELLVELSTTAPGEPVDLREHFAYPLPIGVISHLAGLPEPVRPRFRRTVDVIFSTSHSPEESNAAVQDLYALLTDLIATKRAEPGPDLTSALIAARDTEGDGKPLTEAELRDTLLLVINAGFETTVNLLDQAITALLTDPAQLAHIRAGRAEWKDVVEESLRHEAPLAHLPMRFAVADVPLPEHGVTIRRGDAILPSYAAANRHPDLHGPTADDFDTTRSDKTHFSFGHGTHLCLGAALGRLEGELALRALFERFPRLALAVPPDRLRPKPSFISNGHSELPVIIHPQETASSG</sequence>
<comment type="similarity">
    <text evidence="1 7">Belongs to the cytochrome P450 family.</text>
</comment>
<dbReference type="InterPro" id="IPR017972">
    <property type="entry name" value="Cyt_P450_CS"/>
</dbReference>
<dbReference type="InterPro" id="IPR001128">
    <property type="entry name" value="Cyt_P450"/>
</dbReference>
<dbReference type="SUPFAM" id="SSF48264">
    <property type="entry name" value="Cytochrome P450"/>
    <property type="match status" value="1"/>
</dbReference>
<dbReference type="OrthoDB" id="5500002at2"/>
<evidence type="ECO:0000256" key="6">
    <source>
        <dbReference type="ARBA" id="ARBA00023033"/>
    </source>
</evidence>
<accession>A0A5B8JRN0</accession>